<feature type="signal peptide" evidence="7">
    <location>
        <begin position="1"/>
        <end position="34"/>
    </location>
</feature>
<dbReference type="PROSITE" id="PS50093">
    <property type="entry name" value="PKD"/>
    <property type="match status" value="1"/>
</dbReference>
<dbReference type="CDD" id="cd04077">
    <property type="entry name" value="Peptidases_S8_PCSK9_ProteinaseK_like"/>
    <property type="match status" value="1"/>
</dbReference>
<protein>
    <submittedName>
        <fullName evidence="9">Serine protease, subtilisin family</fullName>
    </submittedName>
</protein>
<dbReference type="InterPro" id="IPR023828">
    <property type="entry name" value="Peptidase_S8_Ser-AS"/>
</dbReference>
<dbReference type="InterPro" id="IPR013783">
    <property type="entry name" value="Ig-like_fold"/>
</dbReference>
<dbReference type="InterPro" id="IPR010259">
    <property type="entry name" value="S8pro/Inhibitor_I9"/>
</dbReference>
<keyword evidence="10" id="KW-1185">Reference proteome</keyword>
<dbReference type="SUPFAM" id="SSF52743">
    <property type="entry name" value="Subtilisin-like"/>
    <property type="match status" value="1"/>
</dbReference>
<dbReference type="InterPro" id="IPR036852">
    <property type="entry name" value="Peptidase_S8/S53_dom_sf"/>
</dbReference>
<evidence type="ECO:0000313" key="10">
    <source>
        <dbReference type="Proteomes" id="UP001205185"/>
    </source>
</evidence>
<accession>A0ABT1IA61</accession>
<dbReference type="Pfam" id="PF00082">
    <property type="entry name" value="Peptidase_S8"/>
    <property type="match status" value="1"/>
</dbReference>
<dbReference type="PANTHER" id="PTHR43806">
    <property type="entry name" value="PEPTIDASE S8"/>
    <property type="match status" value="1"/>
</dbReference>
<dbReference type="Gene3D" id="3.40.50.200">
    <property type="entry name" value="Peptidase S8/S53 domain"/>
    <property type="match status" value="1"/>
</dbReference>
<keyword evidence="2 5" id="KW-0645">Protease</keyword>
<dbReference type="Gene3D" id="2.60.120.260">
    <property type="entry name" value="Galactose-binding domain-like"/>
    <property type="match status" value="1"/>
</dbReference>
<dbReference type="Pfam" id="PF05922">
    <property type="entry name" value="Inhibitor_I9"/>
    <property type="match status" value="1"/>
</dbReference>
<evidence type="ECO:0000259" key="8">
    <source>
        <dbReference type="PROSITE" id="PS50093"/>
    </source>
</evidence>
<evidence type="ECO:0000256" key="1">
    <source>
        <dbReference type="ARBA" id="ARBA00011073"/>
    </source>
</evidence>
<sequence>MKLVRASLRRRALATGVVAATATALVVGMGSAEAAEGVVLGADRADAIPGSYLVTFKDTAALTSTVDRVAADVASRYGASVRTTWRYALRGFAAGMSAAQARKLAADPAVASVEQDAVVRATGTQPNPPSWGLDRIDQRNLPLNQNYNYDSTGAGVTAYIIDTGIRVSHRTFGTRATWGTNTVDTNNTDCHGHGTHVAGTVGGTEYGVAKEVKLVAVKVLNCAGSGSNTGVVSGVDWVTRTAVKPAVANMSLGGGAAATVDTAVRNSVNAGITYAVASGNDNTNACNSSPARVTEAITVNATAESDARASFSNYGTCTDIFAPGQNITSSWKDSDTATNRISGTSMATPHVAGAVARYLQGRPNDTPAQVATALTNQATASKVTNPGTGSPNRLLFTGEGAGTPTTVTQPGNQSGTVGTPASLTLSATGGTAPYTWTASGLPAGLSISTGGVISGTPTTAGTYNVTVTATPASGTPGSASFSWTITAPPAGDAEVISPGDQNTRVGTPVNLTLQATGATPPYRWSAVGLPAGLSISTGGVITGSPTTADIYGVTVTATPASGNPGSTKFNWTVTDAPGGDITIGDPGPQTSKVGDKAGLKLIASGGTGPYTWSVSGLPDGLTATDAGGSDTQVIRGTPSKAGQFRVTATATGATGGTGSVSFDWTITAGATITITDPGAQAPKVGQNVNVALSASGGTAPYRWSARGLPGGLSIDGSGLITGRPTEEGQFSSVVFAAATDGTGNVTIEWNVGPAGGGCGSAPQLVTNPDFEGGNTGWTSTTGVIGAHGGQGVPSHSGTYTAWLGGRGTTYTENVGQSLTIPAGCSSYTLSFWVYINTSETTQTLEYDKMTVRLGTTTLKTYSNLNAGADYQQVTVDVSAFAGQSANLQFVSTEDASLQTSFVLDDVTLAVS</sequence>
<dbReference type="SUPFAM" id="SSF54897">
    <property type="entry name" value="Protease propeptides/inhibitors"/>
    <property type="match status" value="1"/>
</dbReference>
<feature type="active site" description="Charge relay system" evidence="5">
    <location>
        <position position="345"/>
    </location>
</feature>
<comment type="similarity">
    <text evidence="1 5 6">Belongs to the peptidase S8 family.</text>
</comment>
<evidence type="ECO:0000256" key="2">
    <source>
        <dbReference type="ARBA" id="ARBA00022670"/>
    </source>
</evidence>
<dbReference type="GO" id="GO:0006508">
    <property type="term" value="P:proteolysis"/>
    <property type="evidence" value="ECO:0007669"/>
    <property type="project" value="UniProtKB-KW"/>
</dbReference>
<comment type="caution">
    <text evidence="9">The sequence shown here is derived from an EMBL/GenBank/DDBJ whole genome shotgun (WGS) entry which is preliminary data.</text>
</comment>
<keyword evidence="3 5" id="KW-0378">Hydrolase</keyword>
<organism evidence="9 10">
    <name type="scientific">Actinokineospora diospyrosa</name>
    <dbReference type="NCBI Taxonomy" id="103728"/>
    <lineage>
        <taxon>Bacteria</taxon>
        <taxon>Bacillati</taxon>
        <taxon>Actinomycetota</taxon>
        <taxon>Actinomycetes</taxon>
        <taxon>Pseudonocardiales</taxon>
        <taxon>Pseudonocardiaceae</taxon>
        <taxon>Actinokineospora</taxon>
    </lineage>
</organism>
<dbReference type="PROSITE" id="PS51892">
    <property type="entry name" value="SUBTILASE"/>
    <property type="match status" value="1"/>
</dbReference>
<evidence type="ECO:0000256" key="5">
    <source>
        <dbReference type="PROSITE-ProRule" id="PRU01240"/>
    </source>
</evidence>
<evidence type="ECO:0000256" key="6">
    <source>
        <dbReference type="RuleBase" id="RU003355"/>
    </source>
</evidence>
<dbReference type="SUPFAM" id="SSF49313">
    <property type="entry name" value="Cadherin-like"/>
    <property type="match status" value="2"/>
</dbReference>
<dbReference type="PRINTS" id="PR00723">
    <property type="entry name" value="SUBTILISIN"/>
</dbReference>
<dbReference type="InterPro" id="IPR050131">
    <property type="entry name" value="Peptidase_S8_subtilisin-like"/>
</dbReference>
<dbReference type="InterPro" id="IPR037045">
    <property type="entry name" value="S8pro/Inhibitor_I9_sf"/>
</dbReference>
<dbReference type="PROSITE" id="PS00136">
    <property type="entry name" value="SUBTILASE_ASP"/>
    <property type="match status" value="1"/>
</dbReference>
<feature type="active site" description="Charge relay system" evidence="5">
    <location>
        <position position="193"/>
    </location>
</feature>
<dbReference type="PROSITE" id="PS00138">
    <property type="entry name" value="SUBTILASE_SER"/>
    <property type="match status" value="1"/>
</dbReference>
<dbReference type="InterPro" id="IPR023827">
    <property type="entry name" value="Peptidase_S8_Asp-AS"/>
</dbReference>
<keyword evidence="4 5" id="KW-0720">Serine protease</keyword>
<keyword evidence="7" id="KW-0732">Signal</keyword>
<proteinExistence type="inferred from homology"/>
<evidence type="ECO:0000313" key="9">
    <source>
        <dbReference type="EMBL" id="MCP2269464.1"/>
    </source>
</evidence>
<feature type="domain" description="PKD" evidence="8">
    <location>
        <begin position="404"/>
        <end position="492"/>
    </location>
</feature>
<evidence type="ECO:0000256" key="7">
    <source>
        <dbReference type="SAM" id="SignalP"/>
    </source>
</evidence>
<evidence type="ECO:0000256" key="4">
    <source>
        <dbReference type="ARBA" id="ARBA00022825"/>
    </source>
</evidence>
<gene>
    <name evidence="9" type="ORF">LV75_001953</name>
</gene>
<dbReference type="InterPro" id="IPR034193">
    <property type="entry name" value="PCSK9_ProteinaseK-like"/>
</dbReference>
<dbReference type="GO" id="GO:0008233">
    <property type="term" value="F:peptidase activity"/>
    <property type="evidence" value="ECO:0007669"/>
    <property type="project" value="UniProtKB-KW"/>
</dbReference>
<feature type="active site" description="Charge relay system" evidence="5">
    <location>
        <position position="162"/>
    </location>
</feature>
<dbReference type="InterPro" id="IPR015500">
    <property type="entry name" value="Peptidase_S8_subtilisin-rel"/>
</dbReference>
<evidence type="ECO:0000256" key="3">
    <source>
        <dbReference type="ARBA" id="ARBA00022801"/>
    </source>
</evidence>
<dbReference type="InterPro" id="IPR000601">
    <property type="entry name" value="PKD_dom"/>
</dbReference>
<feature type="chain" id="PRO_5046939603" evidence="7">
    <location>
        <begin position="35"/>
        <end position="911"/>
    </location>
</feature>
<dbReference type="Proteomes" id="UP001205185">
    <property type="component" value="Unassembled WGS sequence"/>
</dbReference>
<name>A0ABT1IA61_9PSEU</name>
<dbReference type="RefSeq" id="WP_253886468.1">
    <property type="nucleotide sequence ID" value="NZ_BAAAVB010000012.1"/>
</dbReference>
<dbReference type="InterPro" id="IPR022398">
    <property type="entry name" value="Peptidase_S8_His-AS"/>
</dbReference>
<reference evidence="9 10" key="1">
    <citation type="submission" date="2022-06" db="EMBL/GenBank/DDBJ databases">
        <title>Genomic Encyclopedia of Archaeal and Bacterial Type Strains, Phase II (KMG-II): from individual species to whole genera.</title>
        <authorList>
            <person name="Goeker M."/>
        </authorList>
    </citation>
    <scope>NUCLEOTIDE SEQUENCE [LARGE SCALE GENOMIC DNA]</scope>
    <source>
        <strain evidence="9 10">DSM 44255</strain>
    </source>
</reference>
<dbReference type="Gene3D" id="2.60.40.10">
    <property type="entry name" value="Immunoglobulins"/>
    <property type="match status" value="4"/>
</dbReference>
<dbReference type="EMBL" id="JAMTCO010000005">
    <property type="protein sequence ID" value="MCP2269464.1"/>
    <property type="molecule type" value="Genomic_DNA"/>
</dbReference>
<dbReference type="InterPro" id="IPR015919">
    <property type="entry name" value="Cadherin-like_sf"/>
</dbReference>
<dbReference type="InterPro" id="IPR000209">
    <property type="entry name" value="Peptidase_S8/S53_dom"/>
</dbReference>
<dbReference type="Pfam" id="PF05345">
    <property type="entry name" value="He_PIG"/>
    <property type="match status" value="4"/>
</dbReference>
<dbReference type="Gene3D" id="3.30.70.80">
    <property type="entry name" value="Peptidase S8 propeptide/proteinase inhibitor I9"/>
    <property type="match status" value="1"/>
</dbReference>
<dbReference type="PANTHER" id="PTHR43806:SF11">
    <property type="entry name" value="CEREVISIN-RELATED"/>
    <property type="match status" value="1"/>
</dbReference>
<dbReference type="PROSITE" id="PS00137">
    <property type="entry name" value="SUBTILASE_HIS"/>
    <property type="match status" value="1"/>
</dbReference>